<sequence>MMEKTWDAVDRWFGETIVASDAALDSALAESDRAGLPAIAVAPNQGKLIGLLARMVGARRILEIGTLGGYSTIWLARALPEGGKVVTLEYNPHHAAVAKANIARAGLADRVDIRVGPALETLPHLAQEGGGPFDFAFIDADKKSNPDYFAWALKLGRPGGVILVDNVVRGGAVADPRVEDENVEGVRRLHALIAAEPRVDATALQTVGAKGYDGFTIALILR</sequence>
<evidence type="ECO:0000313" key="5">
    <source>
        <dbReference type="Proteomes" id="UP000523821"/>
    </source>
</evidence>
<dbReference type="PANTHER" id="PTHR10509:SF14">
    <property type="entry name" value="CAFFEOYL-COA O-METHYLTRANSFERASE 3-RELATED"/>
    <property type="match status" value="1"/>
</dbReference>
<keyword evidence="5" id="KW-1185">Reference proteome</keyword>
<dbReference type="SUPFAM" id="SSF53335">
    <property type="entry name" value="S-adenosyl-L-methionine-dependent methyltransferases"/>
    <property type="match status" value="1"/>
</dbReference>
<organism evidence="4 5">
    <name type="scientific">Prosthecomicrobium pneumaticum</name>
    <dbReference type="NCBI Taxonomy" id="81895"/>
    <lineage>
        <taxon>Bacteria</taxon>
        <taxon>Pseudomonadati</taxon>
        <taxon>Pseudomonadota</taxon>
        <taxon>Alphaproteobacteria</taxon>
        <taxon>Hyphomicrobiales</taxon>
        <taxon>Kaistiaceae</taxon>
        <taxon>Prosthecomicrobium</taxon>
    </lineage>
</organism>
<comment type="caution">
    <text evidence="4">The sequence shown here is derived from an EMBL/GenBank/DDBJ whole genome shotgun (WGS) entry which is preliminary data.</text>
</comment>
<protein>
    <submittedName>
        <fullName evidence="4">Putative O-methyltransferase YrrM</fullName>
    </submittedName>
</protein>
<dbReference type="PROSITE" id="PS51682">
    <property type="entry name" value="SAM_OMT_I"/>
    <property type="match status" value="1"/>
</dbReference>
<dbReference type="Pfam" id="PF01596">
    <property type="entry name" value="Methyltransf_3"/>
    <property type="match status" value="1"/>
</dbReference>
<dbReference type="InterPro" id="IPR050362">
    <property type="entry name" value="Cation-dep_OMT"/>
</dbReference>
<dbReference type="Gene3D" id="3.40.50.150">
    <property type="entry name" value="Vaccinia Virus protein VP39"/>
    <property type="match status" value="1"/>
</dbReference>
<dbReference type="Proteomes" id="UP000523821">
    <property type="component" value="Unassembled WGS sequence"/>
</dbReference>
<keyword evidence="3" id="KW-0949">S-adenosyl-L-methionine</keyword>
<dbReference type="GO" id="GO:0008171">
    <property type="term" value="F:O-methyltransferase activity"/>
    <property type="evidence" value="ECO:0007669"/>
    <property type="project" value="InterPro"/>
</dbReference>
<dbReference type="CDD" id="cd02440">
    <property type="entry name" value="AdoMet_MTases"/>
    <property type="match status" value="1"/>
</dbReference>
<dbReference type="GO" id="GO:0032259">
    <property type="term" value="P:methylation"/>
    <property type="evidence" value="ECO:0007669"/>
    <property type="project" value="UniProtKB-KW"/>
</dbReference>
<reference evidence="4 5" key="1">
    <citation type="submission" date="2020-08" db="EMBL/GenBank/DDBJ databases">
        <title>Genomic Encyclopedia of Type Strains, Phase IV (KMG-IV): sequencing the most valuable type-strain genomes for metagenomic binning, comparative biology and taxonomic classification.</title>
        <authorList>
            <person name="Goeker M."/>
        </authorList>
    </citation>
    <scope>NUCLEOTIDE SEQUENCE [LARGE SCALE GENOMIC DNA]</scope>
    <source>
        <strain evidence="4 5">DSM 16268</strain>
    </source>
</reference>
<gene>
    <name evidence="4" type="ORF">GGQ63_000826</name>
</gene>
<dbReference type="EMBL" id="JACHOO010000002">
    <property type="protein sequence ID" value="MBB5751774.1"/>
    <property type="molecule type" value="Genomic_DNA"/>
</dbReference>
<dbReference type="GO" id="GO:0008757">
    <property type="term" value="F:S-adenosylmethionine-dependent methyltransferase activity"/>
    <property type="evidence" value="ECO:0007669"/>
    <property type="project" value="TreeGrafter"/>
</dbReference>
<evidence type="ECO:0000256" key="3">
    <source>
        <dbReference type="ARBA" id="ARBA00022691"/>
    </source>
</evidence>
<accession>A0A7W9CUA7</accession>
<dbReference type="RefSeq" id="WP_183852857.1">
    <property type="nucleotide sequence ID" value="NZ_JACHOO010000002.1"/>
</dbReference>
<dbReference type="PANTHER" id="PTHR10509">
    <property type="entry name" value="O-METHYLTRANSFERASE-RELATED"/>
    <property type="match status" value="1"/>
</dbReference>
<dbReference type="InterPro" id="IPR002935">
    <property type="entry name" value="SAM_O-MeTrfase"/>
</dbReference>
<keyword evidence="2 4" id="KW-0808">Transferase</keyword>
<evidence type="ECO:0000313" key="4">
    <source>
        <dbReference type="EMBL" id="MBB5751774.1"/>
    </source>
</evidence>
<name>A0A7W9CUA7_9HYPH</name>
<proteinExistence type="predicted"/>
<dbReference type="AlphaFoldDB" id="A0A7W9CUA7"/>
<evidence type="ECO:0000256" key="2">
    <source>
        <dbReference type="ARBA" id="ARBA00022679"/>
    </source>
</evidence>
<evidence type="ECO:0000256" key="1">
    <source>
        <dbReference type="ARBA" id="ARBA00022603"/>
    </source>
</evidence>
<keyword evidence="1 4" id="KW-0489">Methyltransferase</keyword>
<dbReference type="InterPro" id="IPR029063">
    <property type="entry name" value="SAM-dependent_MTases_sf"/>
</dbReference>